<keyword evidence="4 7" id="KW-0812">Transmembrane</keyword>
<dbReference type="PANTHER" id="PTHR30151:SF38">
    <property type="entry name" value="ALIPHATIC SULFONATES TRANSPORT PERMEASE PROTEIN SSUC-RELATED"/>
    <property type="match status" value="1"/>
</dbReference>
<accession>A0A7Y9GMU2</accession>
<comment type="caution">
    <text evidence="10">The sequence shown here is derived from an EMBL/GenBank/DDBJ whole genome shotgun (WGS) entry which is preliminary data.</text>
</comment>
<evidence type="ECO:0000256" key="8">
    <source>
        <dbReference type="SAM" id="MobiDB-lite"/>
    </source>
</evidence>
<keyword evidence="5 7" id="KW-1133">Transmembrane helix</keyword>
<dbReference type="Proteomes" id="UP000576969">
    <property type="component" value="Unassembled WGS sequence"/>
</dbReference>
<evidence type="ECO:0000256" key="1">
    <source>
        <dbReference type="ARBA" id="ARBA00004651"/>
    </source>
</evidence>
<feature type="domain" description="ABC transmembrane type-1" evidence="9">
    <location>
        <begin position="89"/>
        <end position="265"/>
    </location>
</feature>
<dbReference type="PANTHER" id="PTHR30151">
    <property type="entry name" value="ALKANE SULFONATE ABC TRANSPORTER-RELATED, MEMBRANE SUBUNIT"/>
    <property type="match status" value="1"/>
</dbReference>
<evidence type="ECO:0000256" key="5">
    <source>
        <dbReference type="ARBA" id="ARBA00022989"/>
    </source>
</evidence>
<evidence type="ECO:0000259" key="9">
    <source>
        <dbReference type="PROSITE" id="PS50928"/>
    </source>
</evidence>
<evidence type="ECO:0000313" key="11">
    <source>
        <dbReference type="Proteomes" id="UP000576969"/>
    </source>
</evidence>
<feature type="region of interest" description="Disordered" evidence="8">
    <location>
        <begin position="1"/>
        <end position="21"/>
    </location>
</feature>
<evidence type="ECO:0000313" key="10">
    <source>
        <dbReference type="EMBL" id="NYE18275.1"/>
    </source>
</evidence>
<evidence type="ECO:0000256" key="3">
    <source>
        <dbReference type="ARBA" id="ARBA00022475"/>
    </source>
</evidence>
<dbReference type="GO" id="GO:0005886">
    <property type="term" value="C:plasma membrane"/>
    <property type="evidence" value="ECO:0007669"/>
    <property type="project" value="UniProtKB-SubCell"/>
</dbReference>
<proteinExistence type="inferred from homology"/>
<keyword evidence="11" id="KW-1185">Reference proteome</keyword>
<keyword evidence="2 7" id="KW-0813">Transport</keyword>
<keyword evidence="6 7" id="KW-0472">Membrane</keyword>
<protein>
    <submittedName>
        <fullName evidence="10">ABC-type nitrate/sulfonate/bicarbonate transport system permease component</fullName>
    </submittedName>
</protein>
<comment type="similarity">
    <text evidence="7">Belongs to the binding-protein-dependent transport system permease family.</text>
</comment>
<gene>
    <name evidence="10" type="ORF">BJ991_000303</name>
</gene>
<dbReference type="AlphaFoldDB" id="A0A7Y9GMU2"/>
<dbReference type="PROSITE" id="PS50928">
    <property type="entry name" value="ABC_TM1"/>
    <property type="match status" value="1"/>
</dbReference>
<dbReference type="Gene3D" id="1.10.3720.10">
    <property type="entry name" value="MetI-like"/>
    <property type="match status" value="1"/>
</dbReference>
<feature type="transmembrane region" description="Helical" evidence="7">
    <location>
        <begin position="192"/>
        <end position="220"/>
    </location>
</feature>
<feature type="transmembrane region" description="Helical" evidence="7">
    <location>
        <begin position="31"/>
        <end position="51"/>
    </location>
</feature>
<reference evidence="10 11" key="1">
    <citation type="submission" date="2020-07" db="EMBL/GenBank/DDBJ databases">
        <title>Sequencing the genomes of 1000 actinobacteria strains.</title>
        <authorList>
            <person name="Klenk H.-P."/>
        </authorList>
    </citation>
    <scope>NUCLEOTIDE SEQUENCE [LARGE SCALE GENOMIC DNA]</scope>
    <source>
        <strain evidence="10 11">DSM 24662</strain>
    </source>
</reference>
<evidence type="ECO:0000256" key="7">
    <source>
        <dbReference type="RuleBase" id="RU363032"/>
    </source>
</evidence>
<feature type="transmembrane region" description="Helical" evidence="7">
    <location>
        <begin position="151"/>
        <end position="171"/>
    </location>
</feature>
<feature type="compositionally biased region" description="Low complexity" evidence="8">
    <location>
        <begin position="1"/>
        <end position="17"/>
    </location>
</feature>
<dbReference type="GO" id="GO:0055085">
    <property type="term" value="P:transmembrane transport"/>
    <property type="evidence" value="ECO:0007669"/>
    <property type="project" value="InterPro"/>
</dbReference>
<dbReference type="CDD" id="cd06261">
    <property type="entry name" value="TM_PBP2"/>
    <property type="match status" value="1"/>
</dbReference>
<evidence type="ECO:0000256" key="6">
    <source>
        <dbReference type="ARBA" id="ARBA00023136"/>
    </source>
</evidence>
<dbReference type="RefSeq" id="WP_343048594.1">
    <property type="nucleotide sequence ID" value="NZ_JACCBV010000001.1"/>
</dbReference>
<feature type="transmembrane region" description="Helical" evidence="7">
    <location>
        <begin position="246"/>
        <end position="265"/>
    </location>
</feature>
<name>A0A7Y9GMU2_9MICO</name>
<feature type="transmembrane region" description="Helical" evidence="7">
    <location>
        <begin position="126"/>
        <end position="145"/>
    </location>
</feature>
<dbReference type="InterPro" id="IPR035906">
    <property type="entry name" value="MetI-like_sf"/>
</dbReference>
<dbReference type="SUPFAM" id="SSF161098">
    <property type="entry name" value="MetI-like"/>
    <property type="match status" value="1"/>
</dbReference>
<dbReference type="InterPro" id="IPR000515">
    <property type="entry name" value="MetI-like"/>
</dbReference>
<organism evidence="10 11">
    <name type="scientific">Microbacterium immunditiarum</name>
    <dbReference type="NCBI Taxonomy" id="337480"/>
    <lineage>
        <taxon>Bacteria</taxon>
        <taxon>Bacillati</taxon>
        <taxon>Actinomycetota</taxon>
        <taxon>Actinomycetes</taxon>
        <taxon>Micrococcales</taxon>
        <taxon>Microbacteriaceae</taxon>
        <taxon>Microbacterium</taxon>
    </lineage>
</organism>
<sequence>MTATADAPAIATPATPRGSDRFRRQRRLRTLRKVVLGIAGIAGFLVTWQLLPTVGVVNPAYFPTATDTIAQLFAMFRDLEFWRNIGRTLTSWALGLLIATVLAVVLGTIIGLVPFLRRATHTTVEFLRPIPSVALIPLAILMFGYQLQGALLIIVFASFWQVFIQVLYGVADVDAVARDTARSYGLSRGAQIRSVVFPTALPYLMTGLRLAATVALILAITAEMFMSVPGIGRAIMIARESGQWTTVYALVIVTGMLGLLVNLGFRAIERRSLAWHQSVRGEEVL</sequence>
<keyword evidence="3" id="KW-1003">Cell membrane</keyword>
<dbReference type="Pfam" id="PF00528">
    <property type="entry name" value="BPD_transp_1"/>
    <property type="match status" value="1"/>
</dbReference>
<evidence type="ECO:0000256" key="4">
    <source>
        <dbReference type="ARBA" id="ARBA00022692"/>
    </source>
</evidence>
<feature type="transmembrane region" description="Helical" evidence="7">
    <location>
        <begin position="92"/>
        <end position="114"/>
    </location>
</feature>
<dbReference type="EMBL" id="JACCBV010000001">
    <property type="protein sequence ID" value="NYE18275.1"/>
    <property type="molecule type" value="Genomic_DNA"/>
</dbReference>
<evidence type="ECO:0000256" key="2">
    <source>
        <dbReference type="ARBA" id="ARBA00022448"/>
    </source>
</evidence>
<comment type="subcellular location">
    <subcellularLocation>
        <location evidence="1 7">Cell membrane</location>
        <topology evidence="1 7">Multi-pass membrane protein</topology>
    </subcellularLocation>
</comment>